<evidence type="ECO:0000256" key="3">
    <source>
        <dbReference type="ARBA" id="ARBA00022989"/>
    </source>
</evidence>
<comment type="caution">
    <text evidence="7">The sequence shown here is derived from an EMBL/GenBank/DDBJ whole genome shotgun (WGS) entry which is preliminary data.</text>
</comment>
<keyword evidence="2 6" id="KW-0812">Transmembrane</keyword>
<feature type="transmembrane region" description="Helical" evidence="6">
    <location>
        <begin position="183"/>
        <end position="206"/>
    </location>
</feature>
<reference evidence="7" key="1">
    <citation type="submission" date="2023-10" db="EMBL/GenBank/DDBJ databases">
        <title>Genome assembly of Pristionchus species.</title>
        <authorList>
            <person name="Yoshida K."/>
            <person name="Sommer R.J."/>
        </authorList>
    </citation>
    <scope>NUCLEOTIDE SEQUENCE</scope>
    <source>
        <strain evidence="7">RS0144</strain>
    </source>
</reference>
<comment type="subcellular location">
    <subcellularLocation>
        <location evidence="1">Membrane</location>
        <topology evidence="1">Multi-pass membrane protein</topology>
    </subcellularLocation>
</comment>
<evidence type="ECO:0000313" key="8">
    <source>
        <dbReference type="Proteomes" id="UP001432027"/>
    </source>
</evidence>
<evidence type="ECO:0000256" key="5">
    <source>
        <dbReference type="ARBA" id="ARBA00037994"/>
    </source>
</evidence>
<feature type="transmembrane region" description="Helical" evidence="6">
    <location>
        <begin position="238"/>
        <end position="258"/>
    </location>
</feature>
<evidence type="ECO:0000313" key="7">
    <source>
        <dbReference type="EMBL" id="GMS93246.1"/>
    </source>
</evidence>
<feature type="transmembrane region" description="Helical" evidence="6">
    <location>
        <begin position="27"/>
        <end position="48"/>
    </location>
</feature>
<gene>
    <name evidence="7" type="ORF">PENTCL1PPCAC_15421</name>
</gene>
<proteinExistence type="inferred from homology"/>
<dbReference type="PANTHER" id="PTHR31357">
    <property type="entry name" value="SERPENTINE RECEPTOR CLASS ALPHA-10"/>
    <property type="match status" value="1"/>
</dbReference>
<name>A0AAV5TGY8_9BILA</name>
<dbReference type="EMBL" id="BTSX01000004">
    <property type="protein sequence ID" value="GMS93246.1"/>
    <property type="molecule type" value="Genomic_DNA"/>
</dbReference>
<evidence type="ECO:0000256" key="2">
    <source>
        <dbReference type="ARBA" id="ARBA00022692"/>
    </source>
</evidence>
<organism evidence="7 8">
    <name type="scientific">Pristionchus entomophagus</name>
    <dbReference type="NCBI Taxonomy" id="358040"/>
    <lineage>
        <taxon>Eukaryota</taxon>
        <taxon>Metazoa</taxon>
        <taxon>Ecdysozoa</taxon>
        <taxon>Nematoda</taxon>
        <taxon>Chromadorea</taxon>
        <taxon>Rhabditida</taxon>
        <taxon>Rhabditina</taxon>
        <taxon>Diplogasteromorpha</taxon>
        <taxon>Diplogasteroidea</taxon>
        <taxon>Neodiplogasteridae</taxon>
        <taxon>Pristionchus</taxon>
    </lineage>
</organism>
<keyword evidence="4 6" id="KW-0472">Membrane</keyword>
<dbReference type="PANTHER" id="PTHR31357:SF5">
    <property type="entry name" value="SERPENTINE RECEPTOR CLASS ALPHA-1-RELATED"/>
    <property type="match status" value="1"/>
</dbReference>
<feature type="transmembrane region" description="Helical" evidence="6">
    <location>
        <begin position="140"/>
        <end position="163"/>
    </location>
</feature>
<keyword evidence="3 6" id="KW-1133">Transmembrane helix</keyword>
<comment type="similarity">
    <text evidence="5">Belongs to the nematode receptor-like protein sra family.</text>
</comment>
<feature type="transmembrane region" description="Helical" evidence="6">
    <location>
        <begin position="103"/>
        <end position="128"/>
    </location>
</feature>
<dbReference type="Proteomes" id="UP001432027">
    <property type="component" value="Unassembled WGS sequence"/>
</dbReference>
<feature type="transmembrane region" description="Helical" evidence="6">
    <location>
        <begin position="60"/>
        <end position="83"/>
    </location>
</feature>
<evidence type="ECO:0000256" key="4">
    <source>
        <dbReference type="ARBA" id="ARBA00023136"/>
    </source>
</evidence>
<dbReference type="AlphaFoldDB" id="A0AAV5TGY8"/>
<dbReference type="GO" id="GO:0004984">
    <property type="term" value="F:olfactory receptor activity"/>
    <property type="evidence" value="ECO:0007669"/>
    <property type="project" value="TreeGrafter"/>
</dbReference>
<evidence type="ECO:0008006" key="9">
    <source>
        <dbReference type="Google" id="ProtNLM"/>
    </source>
</evidence>
<evidence type="ECO:0000256" key="6">
    <source>
        <dbReference type="SAM" id="Phobius"/>
    </source>
</evidence>
<accession>A0AAV5TGY8</accession>
<keyword evidence="8" id="KW-1185">Reference proteome</keyword>
<dbReference type="InterPro" id="IPR051080">
    <property type="entry name" value="Nematode_rcpt-like_serp_alpha"/>
</dbReference>
<evidence type="ECO:0000256" key="1">
    <source>
        <dbReference type="ARBA" id="ARBA00004141"/>
    </source>
</evidence>
<protein>
    <recommendedName>
        <fullName evidence="9">G protein-coupled receptor</fullName>
    </recommendedName>
</protein>
<sequence length="262" mass="30082">YYSPLMISDCAYAEELYDLVPLQVLQWINILTSAGAIVLVCYPASHYLHRTIFEKVTKGLIISLYVFIVIFSVCLILVQGSQLAYRYTARVKCDAQSPKVWCIFRYLVTVLTSSFALVHVGITVQHGLYSFLFSQRIQQLAARFSIIISAIIPVIFGVLAYHRDSLDGRIAYCSGFTEHGGEIVMSLLYFLLALDFFNTLVSFLLWKFNERSLITDRQSFDLARTFHRRQNLYAMQQFLPIATLHAIFYSVLFCILTFKITK</sequence>
<dbReference type="GO" id="GO:0016020">
    <property type="term" value="C:membrane"/>
    <property type="evidence" value="ECO:0007669"/>
    <property type="project" value="UniProtKB-SubCell"/>
</dbReference>
<feature type="non-terminal residue" evidence="7">
    <location>
        <position position="1"/>
    </location>
</feature>